<protein>
    <submittedName>
        <fullName evidence="1">Uncharacterized protein</fullName>
    </submittedName>
</protein>
<sequence>MKVMHFQHWLERCYLSTLCSHRAQAGESMKLMLFVPVVVLEKQQDIRVASQLIMVMDSSATSTSRTKVVVVVPSTNRCS</sequence>
<reference evidence="2" key="1">
    <citation type="journal article" date="2022" name="Mol. Ecol. Resour.">
        <title>The genomes of chicory, endive, great burdock and yacon provide insights into Asteraceae palaeo-polyploidization history and plant inulin production.</title>
        <authorList>
            <person name="Fan W."/>
            <person name="Wang S."/>
            <person name="Wang H."/>
            <person name="Wang A."/>
            <person name="Jiang F."/>
            <person name="Liu H."/>
            <person name="Zhao H."/>
            <person name="Xu D."/>
            <person name="Zhang Y."/>
        </authorList>
    </citation>
    <scope>NUCLEOTIDE SEQUENCE [LARGE SCALE GENOMIC DNA]</scope>
    <source>
        <strain evidence="2">cv. Yunnan</strain>
    </source>
</reference>
<evidence type="ECO:0000313" key="2">
    <source>
        <dbReference type="Proteomes" id="UP001056120"/>
    </source>
</evidence>
<comment type="caution">
    <text evidence="1">The sequence shown here is derived from an EMBL/GenBank/DDBJ whole genome shotgun (WGS) entry which is preliminary data.</text>
</comment>
<dbReference type="Proteomes" id="UP001056120">
    <property type="component" value="Linkage Group LG03"/>
</dbReference>
<reference evidence="1 2" key="2">
    <citation type="journal article" date="2022" name="Mol. Ecol. Resour.">
        <title>The genomes of chicory, endive, great burdock and yacon provide insights into Asteraceae paleo-polyploidization history and plant inulin production.</title>
        <authorList>
            <person name="Fan W."/>
            <person name="Wang S."/>
            <person name="Wang H."/>
            <person name="Wang A."/>
            <person name="Jiang F."/>
            <person name="Liu H."/>
            <person name="Zhao H."/>
            <person name="Xu D."/>
            <person name="Zhang Y."/>
        </authorList>
    </citation>
    <scope>NUCLEOTIDE SEQUENCE [LARGE SCALE GENOMIC DNA]</scope>
    <source>
        <strain evidence="2">cv. Yunnan</strain>
        <tissue evidence="1">Leaves</tissue>
    </source>
</reference>
<keyword evidence="2" id="KW-1185">Reference proteome</keyword>
<gene>
    <name evidence="1" type="ORF">L1987_09220</name>
</gene>
<proteinExistence type="predicted"/>
<evidence type="ECO:0000313" key="1">
    <source>
        <dbReference type="EMBL" id="KAI3821651.1"/>
    </source>
</evidence>
<organism evidence="1 2">
    <name type="scientific">Smallanthus sonchifolius</name>
    <dbReference type="NCBI Taxonomy" id="185202"/>
    <lineage>
        <taxon>Eukaryota</taxon>
        <taxon>Viridiplantae</taxon>
        <taxon>Streptophyta</taxon>
        <taxon>Embryophyta</taxon>
        <taxon>Tracheophyta</taxon>
        <taxon>Spermatophyta</taxon>
        <taxon>Magnoliopsida</taxon>
        <taxon>eudicotyledons</taxon>
        <taxon>Gunneridae</taxon>
        <taxon>Pentapetalae</taxon>
        <taxon>asterids</taxon>
        <taxon>campanulids</taxon>
        <taxon>Asterales</taxon>
        <taxon>Asteraceae</taxon>
        <taxon>Asteroideae</taxon>
        <taxon>Heliantheae alliance</taxon>
        <taxon>Millerieae</taxon>
        <taxon>Smallanthus</taxon>
    </lineage>
</organism>
<accession>A0ACB9JP96</accession>
<name>A0ACB9JP96_9ASTR</name>
<dbReference type="EMBL" id="CM042020">
    <property type="protein sequence ID" value="KAI3821651.1"/>
    <property type="molecule type" value="Genomic_DNA"/>
</dbReference>